<comment type="caution">
    <text evidence="1">The sequence shown here is derived from an EMBL/GenBank/DDBJ whole genome shotgun (WGS) entry which is preliminary data.</text>
</comment>
<dbReference type="AlphaFoldDB" id="A0AAX1PHD3"/>
<dbReference type="InterPro" id="IPR027417">
    <property type="entry name" value="P-loop_NTPase"/>
</dbReference>
<dbReference type="Gene3D" id="3.40.50.300">
    <property type="entry name" value="P-loop containing nucleotide triphosphate hydrolases"/>
    <property type="match status" value="1"/>
</dbReference>
<reference evidence="1 2" key="1">
    <citation type="submission" date="2018-06" db="EMBL/GenBank/DDBJ databases">
        <title>Freshwater and sediment microbial communities from various areas in North America, analyzing microbe dynamics in response to fracking.</title>
        <authorList>
            <person name="Lamendella R."/>
        </authorList>
    </citation>
    <scope>NUCLEOTIDE SEQUENCE [LARGE SCALE GENOMIC DNA]</scope>
    <source>
        <strain evidence="1 2">17</strain>
    </source>
</reference>
<dbReference type="SUPFAM" id="SSF52540">
    <property type="entry name" value="P-loop containing nucleoside triphosphate hydrolases"/>
    <property type="match status" value="1"/>
</dbReference>
<gene>
    <name evidence="1" type="ORF">DEU50_11284</name>
</gene>
<name>A0AAX1PHD3_AERSA</name>
<dbReference type="CDD" id="cd01125">
    <property type="entry name" value="RepA_RSF1010_like"/>
    <property type="match status" value="1"/>
</dbReference>
<dbReference type="InterPro" id="IPR038724">
    <property type="entry name" value="RepA"/>
</dbReference>
<proteinExistence type="predicted"/>
<sequence>MNTQPHQIARVPYIAANIQVASSPIHGLVTFRDLTDQRTIVIYTGSHAPSHGGQREVLQRALNHAIAVDNPIDPDEQPVMSLYVSPTQLDEGGKLYRMVDRDATEKVIVHICGQLHVNKQHRLIDELLKQAPGAELYLGHPGRNAEPWALVNIHQQFESQKRWQTNLSLSIGFSGYDHQQSYLIKGLLPASSMCSIYGPSGSFKSFTAVSIACHISTGLAWDGRPVQQGAVLYIVGEGGVGVPRRIKAWADEYHGQQDVPNLYRVNQPVFMADDAQVNELRLAAIQIKADTGLPIRLIVVDTVARCFGGGDENRAADMGAFIAGCDRIKAETGATILLIHHTGKNEENGARGSSAFRAALDAEYLLKRENKEDASIILTCTKMKDDEEPDQRAHDLKQRVIGSDADGDDVTSMVLVDTSREPIEPDELGSASNVTANHKAMFGAIRQLCNANGGKTTWQRVIDHMKAANTDDSRNRTRHRNKLISDRLIEREGDVIWLVKSGD</sequence>
<dbReference type="EMBL" id="QLLM01000012">
    <property type="protein sequence ID" value="RAJ02747.1"/>
    <property type="molecule type" value="Genomic_DNA"/>
</dbReference>
<protein>
    <submittedName>
        <fullName evidence="1">AAA domain-containing protein</fullName>
    </submittedName>
</protein>
<dbReference type="Pfam" id="PF13481">
    <property type="entry name" value="AAA_25"/>
    <property type="match status" value="1"/>
</dbReference>
<dbReference type="Proteomes" id="UP000249422">
    <property type="component" value="Unassembled WGS sequence"/>
</dbReference>
<evidence type="ECO:0000313" key="2">
    <source>
        <dbReference type="Proteomes" id="UP000249422"/>
    </source>
</evidence>
<evidence type="ECO:0000313" key="1">
    <source>
        <dbReference type="EMBL" id="RAJ02747.1"/>
    </source>
</evidence>
<accession>A0AAX1PHD3</accession>
<organism evidence="1 2">
    <name type="scientific">Aeromonas salmonicida</name>
    <dbReference type="NCBI Taxonomy" id="645"/>
    <lineage>
        <taxon>Bacteria</taxon>
        <taxon>Pseudomonadati</taxon>
        <taxon>Pseudomonadota</taxon>
        <taxon>Gammaproteobacteria</taxon>
        <taxon>Aeromonadales</taxon>
        <taxon>Aeromonadaceae</taxon>
        <taxon>Aeromonas</taxon>
    </lineage>
</organism>